<feature type="transmembrane region" description="Helical" evidence="8">
    <location>
        <begin position="310"/>
        <end position="331"/>
    </location>
</feature>
<feature type="transmembrane region" description="Helical" evidence="8">
    <location>
        <begin position="268"/>
        <end position="290"/>
    </location>
</feature>
<dbReference type="InterPro" id="IPR003474">
    <property type="entry name" value="Glcn_transporter"/>
</dbReference>
<protein>
    <submittedName>
        <fullName evidence="9">Low-affinity gluconate transporter</fullName>
    </submittedName>
</protein>
<dbReference type="EMBL" id="SIHJ01000001">
    <property type="protein sequence ID" value="TWT35261.1"/>
    <property type="molecule type" value="Genomic_DNA"/>
</dbReference>
<dbReference type="AlphaFoldDB" id="A0A5C5VAC5"/>
<keyword evidence="3" id="KW-1003">Cell membrane</keyword>
<evidence type="ECO:0000256" key="4">
    <source>
        <dbReference type="ARBA" id="ARBA00022692"/>
    </source>
</evidence>
<evidence type="ECO:0000256" key="3">
    <source>
        <dbReference type="ARBA" id="ARBA00022475"/>
    </source>
</evidence>
<dbReference type="Proteomes" id="UP000316714">
    <property type="component" value="Unassembled WGS sequence"/>
</dbReference>
<organism evidence="9 10">
    <name type="scientific">Posidoniimonas corsicana</name>
    <dbReference type="NCBI Taxonomy" id="1938618"/>
    <lineage>
        <taxon>Bacteria</taxon>
        <taxon>Pseudomonadati</taxon>
        <taxon>Planctomycetota</taxon>
        <taxon>Planctomycetia</taxon>
        <taxon>Pirellulales</taxon>
        <taxon>Lacipirellulaceae</taxon>
        <taxon>Posidoniimonas</taxon>
    </lineage>
</organism>
<dbReference type="PANTHER" id="PTHR30354">
    <property type="entry name" value="GNT FAMILY GLUCONATE TRANSPORTER"/>
    <property type="match status" value="1"/>
</dbReference>
<feature type="transmembrane region" description="Helical" evidence="8">
    <location>
        <begin position="60"/>
        <end position="84"/>
    </location>
</feature>
<proteinExistence type="inferred from homology"/>
<accession>A0A5C5VAC5</accession>
<evidence type="ECO:0000313" key="10">
    <source>
        <dbReference type="Proteomes" id="UP000316714"/>
    </source>
</evidence>
<feature type="transmembrane region" description="Helical" evidence="8">
    <location>
        <begin position="176"/>
        <end position="195"/>
    </location>
</feature>
<gene>
    <name evidence="9" type="primary">gntU</name>
    <name evidence="9" type="ORF">KOR34_01490</name>
</gene>
<feature type="transmembrane region" description="Helical" evidence="8">
    <location>
        <begin position="435"/>
        <end position="458"/>
    </location>
</feature>
<dbReference type="Pfam" id="PF02447">
    <property type="entry name" value="GntP_permease"/>
    <property type="match status" value="1"/>
</dbReference>
<evidence type="ECO:0000256" key="8">
    <source>
        <dbReference type="SAM" id="Phobius"/>
    </source>
</evidence>
<evidence type="ECO:0000313" key="9">
    <source>
        <dbReference type="EMBL" id="TWT35261.1"/>
    </source>
</evidence>
<keyword evidence="4 8" id="KW-0812">Transmembrane</keyword>
<evidence type="ECO:0000256" key="5">
    <source>
        <dbReference type="ARBA" id="ARBA00022989"/>
    </source>
</evidence>
<comment type="similarity">
    <text evidence="7">Belongs to the GntP permease family.</text>
</comment>
<comment type="caution">
    <text evidence="9">The sequence shown here is derived from an EMBL/GenBank/DDBJ whole genome shotgun (WGS) entry which is preliminary data.</text>
</comment>
<keyword evidence="2" id="KW-0813">Transport</keyword>
<feature type="transmembrane region" description="Helical" evidence="8">
    <location>
        <begin position="343"/>
        <end position="365"/>
    </location>
</feature>
<evidence type="ECO:0000256" key="2">
    <source>
        <dbReference type="ARBA" id="ARBA00022448"/>
    </source>
</evidence>
<dbReference type="GO" id="GO:0015128">
    <property type="term" value="F:gluconate transmembrane transporter activity"/>
    <property type="evidence" value="ECO:0007669"/>
    <property type="project" value="InterPro"/>
</dbReference>
<feature type="transmembrane region" description="Helical" evidence="8">
    <location>
        <begin position="29"/>
        <end position="48"/>
    </location>
</feature>
<comment type="subcellular location">
    <subcellularLocation>
        <location evidence="1">Cell membrane</location>
        <topology evidence="1">Multi-pass membrane protein</topology>
    </subcellularLocation>
</comment>
<evidence type="ECO:0000256" key="1">
    <source>
        <dbReference type="ARBA" id="ARBA00004651"/>
    </source>
</evidence>
<sequence length="466" mass="47826">MPEWYAFLILFVGLAVVIGGIVALRVHAFLALITAAVVVSLMAPGEWVDKIPRVAEAFGSTAAGVGVVIALAAIIGGAMTASGAADRVVRMFIDLFGERRGGTALMASGFAIAIPVFFDTVFYLLVPLARSMHRRTGGCYVKYLIAAAASASAHALVPPTPGPLLVANELGVDIGLMMLVGIAVAIPASIVGLMFGSWSDKRMTVAPPAETESTGRHAADDAVYAEIAGDDELPSLAWSLAPIVLPVCLITANTVANAVQLDLPEPAANALAVLGTPNLALLLAAILALVTQQMYRQQSLATIANSVEHALMSGGVIVLITAAGGAFGGMLREAQLAPAIKTAFGETAASGIGLLLLAFAMASLIKFAQGSSTAAMIVTSGMVAAMIQGTSLGYHPVYLCTSIGAGSLVGSWMNDSGFWIFAKMGGLTELQTLRTWTPLLAILGVVAMIMTLLLATAMPMAPPAIP</sequence>
<feature type="transmembrane region" description="Helical" evidence="8">
    <location>
        <begin position="5"/>
        <end position="23"/>
    </location>
</feature>
<evidence type="ECO:0000256" key="6">
    <source>
        <dbReference type="ARBA" id="ARBA00023136"/>
    </source>
</evidence>
<keyword evidence="5 8" id="KW-1133">Transmembrane helix</keyword>
<keyword evidence="10" id="KW-1185">Reference proteome</keyword>
<feature type="transmembrane region" description="Helical" evidence="8">
    <location>
        <begin position="396"/>
        <end position="414"/>
    </location>
</feature>
<feature type="transmembrane region" description="Helical" evidence="8">
    <location>
        <begin position="104"/>
        <end position="126"/>
    </location>
</feature>
<keyword evidence="6 8" id="KW-0472">Membrane</keyword>
<reference evidence="9 10" key="1">
    <citation type="submission" date="2019-02" db="EMBL/GenBank/DDBJ databases">
        <title>Deep-cultivation of Planctomycetes and their phenomic and genomic characterization uncovers novel biology.</title>
        <authorList>
            <person name="Wiegand S."/>
            <person name="Jogler M."/>
            <person name="Boedeker C."/>
            <person name="Pinto D."/>
            <person name="Vollmers J."/>
            <person name="Rivas-Marin E."/>
            <person name="Kohn T."/>
            <person name="Peeters S.H."/>
            <person name="Heuer A."/>
            <person name="Rast P."/>
            <person name="Oberbeckmann S."/>
            <person name="Bunk B."/>
            <person name="Jeske O."/>
            <person name="Meyerdierks A."/>
            <person name="Storesund J.E."/>
            <person name="Kallscheuer N."/>
            <person name="Luecker S."/>
            <person name="Lage O.M."/>
            <person name="Pohl T."/>
            <person name="Merkel B.J."/>
            <person name="Hornburger P."/>
            <person name="Mueller R.-W."/>
            <person name="Bruemmer F."/>
            <person name="Labrenz M."/>
            <person name="Spormann A.M."/>
            <person name="Op Den Camp H."/>
            <person name="Overmann J."/>
            <person name="Amann R."/>
            <person name="Jetten M.S.M."/>
            <person name="Mascher T."/>
            <person name="Medema M.H."/>
            <person name="Devos D.P."/>
            <person name="Kaster A.-K."/>
            <person name="Ovreas L."/>
            <person name="Rohde M."/>
            <person name="Galperin M.Y."/>
            <person name="Jogler C."/>
        </authorList>
    </citation>
    <scope>NUCLEOTIDE SEQUENCE [LARGE SCALE GENOMIC DNA]</scope>
    <source>
        <strain evidence="9 10">KOR34</strain>
    </source>
</reference>
<name>A0A5C5VAC5_9BACT</name>
<feature type="transmembrane region" description="Helical" evidence="8">
    <location>
        <begin position="236"/>
        <end position="256"/>
    </location>
</feature>
<evidence type="ECO:0000256" key="7">
    <source>
        <dbReference type="ARBA" id="ARBA00049663"/>
    </source>
</evidence>
<dbReference type="GO" id="GO:0005886">
    <property type="term" value="C:plasma membrane"/>
    <property type="evidence" value="ECO:0007669"/>
    <property type="project" value="UniProtKB-SubCell"/>
</dbReference>
<dbReference type="PANTHER" id="PTHR30354:SF22">
    <property type="entry name" value="HIGH-AFFINITY GLUCONATE TRANSPORTER"/>
    <property type="match status" value="1"/>
</dbReference>